<gene>
    <name evidence="1" type="ORF">EVA_18752</name>
</gene>
<evidence type="ECO:0000313" key="1">
    <source>
        <dbReference type="EMBL" id="EJW93140.1"/>
    </source>
</evidence>
<dbReference type="EMBL" id="AMCI01007144">
    <property type="protein sequence ID" value="EJW93140.1"/>
    <property type="molecule type" value="Genomic_DNA"/>
</dbReference>
<comment type="caution">
    <text evidence="1">The sequence shown here is derived from an EMBL/GenBank/DDBJ whole genome shotgun (WGS) entry which is preliminary data.</text>
</comment>
<proteinExistence type="predicted"/>
<accession>J9C018</accession>
<organism evidence="1">
    <name type="scientific">gut metagenome</name>
    <dbReference type="NCBI Taxonomy" id="749906"/>
    <lineage>
        <taxon>unclassified sequences</taxon>
        <taxon>metagenomes</taxon>
        <taxon>organismal metagenomes</taxon>
    </lineage>
</organism>
<protein>
    <submittedName>
        <fullName evidence="1">Uncharacterized protein</fullName>
    </submittedName>
</protein>
<dbReference type="AlphaFoldDB" id="J9C018"/>
<sequence>MKYMRVLKTKRWTATHPTTLWFLTWDVSCTTMTTATT</sequence>
<name>J9C018_9ZZZZ</name>
<reference evidence="1" key="1">
    <citation type="journal article" date="2012" name="PLoS ONE">
        <title>Gene sets for utilization of primary and secondary nutrition supplies in the distal gut of endangered iberian lynx.</title>
        <authorList>
            <person name="Alcaide M."/>
            <person name="Messina E."/>
            <person name="Richter M."/>
            <person name="Bargiela R."/>
            <person name="Peplies J."/>
            <person name="Huws S.A."/>
            <person name="Newbold C.J."/>
            <person name="Golyshin P.N."/>
            <person name="Simon M.A."/>
            <person name="Lopez G."/>
            <person name="Yakimov M.M."/>
            <person name="Ferrer M."/>
        </authorList>
    </citation>
    <scope>NUCLEOTIDE SEQUENCE</scope>
</reference>